<feature type="signal peptide" evidence="1">
    <location>
        <begin position="1"/>
        <end position="21"/>
    </location>
</feature>
<keyword evidence="3" id="KW-1185">Reference proteome</keyword>
<dbReference type="EMBL" id="ARQD01000001">
    <property type="protein sequence ID" value="KIX85410.1"/>
    <property type="molecule type" value="Genomic_DNA"/>
</dbReference>
<evidence type="ECO:0000256" key="1">
    <source>
        <dbReference type="SAM" id="SignalP"/>
    </source>
</evidence>
<accession>A0A0D2I2I7</accession>
<sequence>MIFFTLICNLVFMLSISTSYMTLYSAEQNTQIELQLSNMPLEIKYEFILKNIDNAENVRSAAQELKNMRNISLDFKDLIDTRIVTLINYLATSYQTAPLEIALLLQKINKVSDFISYQLNNFENLVKNFTYYKPTERATKAAYWLKYGVEQQQDALVENILNLTKRFPEDITLAKIEAALSPYSLGMLMSYAAGLNSEPIFFRLFDATEKLEAPQSIFPTYLQWALYTAIERNKIALLPLIITYAIQHNDESILSDAFTSLRLSPLGFAITKATQRNIEIIELLINNGALLTNQDTSGRNGLDYLKLLSAAESKILLDNLDKDSIDNQVYPRLVKILTQNISKK</sequence>
<dbReference type="Proteomes" id="UP000032214">
    <property type="component" value="Unassembled WGS sequence"/>
</dbReference>
<proteinExistence type="predicted"/>
<feature type="chain" id="PRO_5002243784" evidence="1">
    <location>
        <begin position="22"/>
        <end position="344"/>
    </location>
</feature>
<dbReference type="STRING" id="1306947.J120_00285"/>
<evidence type="ECO:0000313" key="2">
    <source>
        <dbReference type="EMBL" id="KIX85410.1"/>
    </source>
</evidence>
<organism evidence="2 3">
    <name type="scientific">candidate division TM6 bacterium JCVI TM6SC1</name>
    <dbReference type="NCBI Taxonomy" id="1306947"/>
    <lineage>
        <taxon>Bacteria</taxon>
        <taxon>Candidatus Babelota</taxon>
        <taxon>Vermiphilus</taxon>
    </lineage>
</organism>
<dbReference type="AlphaFoldDB" id="A0A0D2I2I7"/>
<keyword evidence="1" id="KW-0732">Signal</keyword>
<protein>
    <submittedName>
        <fullName evidence="2">Uncharacterized protein</fullName>
    </submittedName>
</protein>
<gene>
    <name evidence="2" type="ORF">J120_00285</name>
</gene>
<reference evidence="2 3" key="1">
    <citation type="journal article" date="2013" name="Proc. Natl. Acad. Sci. U.S.A.">
        <title>Candidate phylum TM6 genome recovered from a hospital sink biofilm provides genomic insights into this uncultivated phylum.</title>
        <authorList>
            <person name="McLean J.S."/>
            <person name="Lombardo M.J."/>
            <person name="Badger J.H."/>
            <person name="Edlund A."/>
            <person name="Novotny M."/>
            <person name="Yee-Greenbaum J."/>
            <person name="Vyahhi N."/>
            <person name="Hall A.P."/>
            <person name="Yang Y."/>
            <person name="Dupont C.L."/>
            <person name="Ziegler M.G."/>
            <person name="Chitsaz H."/>
            <person name="Allen A.E."/>
            <person name="Yooseph S."/>
            <person name="Tesler G."/>
            <person name="Pevzner P.A."/>
            <person name="Friedman R.M."/>
            <person name="Nealson K.H."/>
            <person name="Venter J.C."/>
            <person name="Lasken R.S."/>
        </authorList>
    </citation>
    <scope>NUCLEOTIDE SEQUENCE [LARGE SCALE GENOMIC DNA]</scope>
    <source>
        <strain evidence="2 3">TM6SC1</strain>
    </source>
</reference>
<comment type="caution">
    <text evidence="2">The sequence shown here is derived from an EMBL/GenBank/DDBJ whole genome shotgun (WGS) entry which is preliminary data.</text>
</comment>
<evidence type="ECO:0000313" key="3">
    <source>
        <dbReference type="Proteomes" id="UP000032214"/>
    </source>
</evidence>
<name>A0A0D2I2I7_9BACT</name>